<sequence>MTERFNAFGPIVYEALWAWAPAWLAGLALGAFFFGGLYWTVRHGLVSTRPARWFVISLAVRLVVTLYGFYLVAGDQWPRLLACLVGFLIARVAVTWLTRGPRSANAAPAKEARHAPEP</sequence>
<feature type="transmembrane region" description="Helical" evidence="1">
    <location>
        <begin position="79"/>
        <end position="97"/>
    </location>
</feature>
<feature type="transmembrane region" description="Helical" evidence="1">
    <location>
        <begin position="20"/>
        <end position="41"/>
    </location>
</feature>
<dbReference type="AlphaFoldDB" id="A0A1G7U899"/>
<evidence type="ECO:0000313" key="2">
    <source>
        <dbReference type="EMBL" id="SDG43628.1"/>
    </source>
</evidence>
<evidence type="ECO:0000313" key="3">
    <source>
        <dbReference type="Proteomes" id="UP000198641"/>
    </source>
</evidence>
<organism evidence="2 3">
    <name type="scientific">Onishia taeanensis</name>
    <dbReference type="NCBI Taxonomy" id="284577"/>
    <lineage>
        <taxon>Bacteria</taxon>
        <taxon>Pseudomonadati</taxon>
        <taxon>Pseudomonadota</taxon>
        <taxon>Gammaproteobacteria</taxon>
        <taxon>Oceanospirillales</taxon>
        <taxon>Halomonadaceae</taxon>
        <taxon>Onishia</taxon>
    </lineage>
</organism>
<reference evidence="2 3" key="1">
    <citation type="submission" date="2016-10" db="EMBL/GenBank/DDBJ databases">
        <authorList>
            <person name="de Groot N.N."/>
        </authorList>
    </citation>
    <scope>NUCLEOTIDE SEQUENCE [LARGE SCALE GENOMIC DNA]</scope>
    <source>
        <strain evidence="2 3">BH539</strain>
    </source>
</reference>
<gene>
    <name evidence="2" type="ORF">SAMN05216571_11365</name>
</gene>
<dbReference type="InterPro" id="IPR017581">
    <property type="entry name" value="AtpR-like"/>
</dbReference>
<name>A0A1G7U899_9GAMM</name>
<keyword evidence="1" id="KW-1133">Transmembrane helix</keyword>
<keyword evidence="3" id="KW-1185">Reference proteome</keyword>
<dbReference type="NCBIfam" id="TIGR03165">
    <property type="entry name" value="F1F0_chp_2"/>
    <property type="match status" value="1"/>
</dbReference>
<dbReference type="EMBL" id="FNCI01000013">
    <property type="protein sequence ID" value="SDG43628.1"/>
    <property type="molecule type" value="Genomic_DNA"/>
</dbReference>
<keyword evidence="1" id="KW-0472">Membrane</keyword>
<keyword evidence="1" id="KW-0812">Transmembrane</keyword>
<dbReference type="Pfam" id="PF12966">
    <property type="entry name" value="AtpR"/>
    <property type="match status" value="1"/>
</dbReference>
<dbReference type="STRING" id="284577.SAMN05216571_11365"/>
<evidence type="ECO:0000256" key="1">
    <source>
        <dbReference type="SAM" id="Phobius"/>
    </source>
</evidence>
<accession>A0A1G7U899</accession>
<feature type="transmembrane region" description="Helical" evidence="1">
    <location>
        <begin position="53"/>
        <end position="73"/>
    </location>
</feature>
<proteinExistence type="predicted"/>
<dbReference type="Proteomes" id="UP000198641">
    <property type="component" value="Unassembled WGS sequence"/>
</dbReference>
<protein>
    <submittedName>
        <fullName evidence="2">F1/F0 ATPase, subunit 2</fullName>
    </submittedName>
</protein>
<dbReference type="RefSeq" id="WP_217629337.1">
    <property type="nucleotide sequence ID" value="NZ_FNCI01000013.1"/>
</dbReference>